<keyword evidence="2" id="KW-0812">Transmembrane</keyword>
<comment type="caution">
    <text evidence="3">The sequence shown here is derived from an EMBL/GenBank/DDBJ whole genome shotgun (WGS) entry which is preliminary data.</text>
</comment>
<feature type="transmembrane region" description="Helical" evidence="2">
    <location>
        <begin position="188"/>
        <end position="207"/>
    </location>
</feature>
<feature type="transmembrane region" description="Helical" evidence="2">
    <location>
        <begin position="287"/>
        <end position="306"/>
    </location>
</feature>
<protein>
    <recommendedName>
        <fullName evidence="5">Bacterial sugar transferase domain-containing protein</fullName>
    </recommendedName>
</protein>
<name>A0A3L9L0I3_9MICC</name>
<dbReference type="AlphaFoldDB" id="A0A3L9L0I3"/>
<feature type="region of interest" description="Disordered" evidence="1">
    <location>
        <begin position="70"/>
        <end position="126"/>
    </location>
</feature>
<organism evidence="3 4">
    <name type="scientific">Kocuria tytonicola</name>
    <dbReference type="NCBI Taxonomy" id="2055946"/>
    <lineage>
        <taxon>Bacteria</taxon>
        <taxon>Bacillati</taxon>
        <taxon>Actinomycetota</taxon>
        <taxon>Actinomycetes</taxon>
        <taxon>Micrococcales</taxon>
        <taxon>Micrococcaceae</taxon>
        <taxon>Kocuria</taxon>
    </lineage>
</organism>
<feature type="transmembrane region" description="Helical" evidence="2">
    <location>
        <begin position="227"/>
        <end position="249"/>
    </location>
</feature>
<dbReference type="EMBL" id="RDEX01000002">
    <property type="protein sequence ID" value="RLY92443.1"/>
    <property type="molecule type" value="Genomic_DNA"/>
</dbReference>
<proteinExistence type="predicted"/>
<evidence type="ECO:0000313" key="4">
    <source>
        <dbReference type="Proteomes" id="UP000277871"/>
    </source>
</evidence>
<feature type="transmembrane region" description="Helical" evidence="2">
    <location>
        <begin position="261"/>
        <end position="281"/>
    </location>
</feature>
<dbReference type="Pfam" id="PF13727">
    <property type="entry name" value="CoA_binding_3"/>
    <property type="match status" value="1"/>
</dbReference>
<evidence type="ECO:0000256" key="2">
    <source>
        <dbReference type="SAM" id="Phobius"/>
    </source>
</evidence>
<accession>A0A3L9L0I3</accession>
<dbReference type="Proteomes" id="UP000277871">
    <property type="component" value="Unassembled WGS sequence"/>
</dbReference>
<evidence type="ECO:0008006" key="5">
    <source>
        <dbReference type="Google" id="ProtNLM"/>
    </source>
</evidence>
<keyword evidence="4" id="KW-1185">Reference proteome</keyword>
<keyword evidence="2" id="KW-0472">Membrane</keyword>
<keyword evidence="2" id="KW-1133">Transmembrane helix</keyword>
<sequence length="532" mass="56180">MQAFCRRPARAGDWDASTSEGSTPPLYGAQPRAGPGCRTPGRTRCATASLVGWSACGLSANPVRPSRAAAPVACGGSRGPRPTAPARLRSARATPVAWRRRGLRHRRFPGPGAPSPGGRSTSDMGTGARTCMGMVRVACEFRGLGGGCMSLGEARNPVGSRSSLLRAVMGRDVSPRPHHPWWVPYRRLALLCDVLAVGTAMVVATTLRPDGAASVAETGVAWLSPPFLATLIGASWILALVVCGAYSHALLGIGGDEYRRVAHAAFMLGGVLSAVAVLMRMDVARGFLFTALSLGVVLLLVGRRGMRQVLVRMRRGGAMIEDSLLIGSRAGVTWAAERIRATPAAGYRVSAIACAEPDAPGALALADGTVVCNLRHWDRLPQLLDETGLRTVIVADDVHTDRALLRHLSERVGDFDAQLVLTNQLADVLGPRAHLRPVQGLPLMAGVSRVSALEARLPERWSNRAGTPRELGGPDAAGVVCGRALVPLRAGQRPAGTVPREKWSRRVAPWLCSGVRAWSSPGGRPLNRRGVA</sequence>
<gene>
    <name evidence="3" type="ORF">EAE32_09090</name>
</gene>
<evidence type="ECO:0000313" key="3">
    <source>
        <dbReference type="EMBL" id="RLY92443.1"/>
    </source>
</evidence>
<feature type="compositionally biased region" description="Basic residues" evidence="1">
    <location>
        <begin position="98"/>
        <end position="108"/>
    </location>
</feature>
<reference evidence="3 4" key="1">
    <citation type="submission" date="2018-10" db="EMBL/GenBank/DDBJ databases">
        <title>Kocuria tytonicola, new bacteria from the preen glands of American barn owls (Tyto furcata).</title>
        <authorList>
            <person name="Braun M.S."/>
            <person name="Wang E."/>
            <person name="Zimmermann S."/>
            <person name="Boutin S."/>
            <person name="Wagner H."/>
            <person name="Wink M."/>
        </authorList>
    </citation>
    <scope>NUCLEOTIDE SEQUENCE [LARGE SCALE GENOMIC DNA]</scope>
    <source>
        <strain evidence="3 4">473</strain>
    </source>
</reference>
<evidence type="ECO:0000256" key="1">
    <source>
        <dbReference type="SAM" id="MobiDB-lite"/>
    </source>
</evidence>
<feature type="region of interest" description="Disordered" evidence="1">
    <location>
        <begin position="1"/>
        <end position="39"/>
    </location>
</feature>